<dbReference type="InterPro" id="IPR037056">
    <property type="entry name" value="RNase_H1_N_sf"/>
</dbReference>
<comment type="function">
    <text evidence="10">Endonuclease that specifically degrades the RNA of RNA-DNA hybrids.</text>
</comment>
<keyword evidence="6 10" id="KW-0479">Metal-binding</keyword>
<dbReference type="Gene3D" id="3.40.970.10">
    <property type="entry name" value="Ribonuclease H1, N-terminal domain"/>
    <property type="match status" value="1"/>
</dbReference>
<reference evidence="12 13" key="1">
    <citation type="submission" date="2024-04" db="EMBL/GenBank/DDBJ databases">
        <title>genome sequences of Mucor flavus KT1a and Helicostylum pulchrum KT1b strains isolated from the surface of a dry-aged beef.</title>
        <authorList>
            <person name="Toyotome T."/>
            <person name="Hosono M."/>
            <person name="Torimaru M."/>
            <person name="Fukuda K."/>
            <person name="Mikami N."/>
        </authorList>
    </citation>
    <scope>NUCLEOTIDE SEQUENCE [LARGE SCALE GENOMIC DNA]</scope>
    <source>
        <strain evidence="12 13">KT1a</strain>
    </source>
</reference>
<evidence type="ECO:0000259" key="11">
    <source>
        <dbReference type="PROSITE" id="PS50879"/>
    </source>
</evidence>
<evidence type="ECO:0000256" key="6">
    <source>
        <dbReference type="ARBA" id="ARBA00022723"/>
    </source>
</evidence>
<protein>
    <recommendedName>
        <fullName evidence="4 10">Ribonuclease H</fullName>
        <shortName evidence="10">RNase H</shortName>
        <ecNumber evidence="4 10">3.1.26.4</ecNumber>
    </recommendedName>
</protein>
<evidence type="ECO:0000256" key="4">
    <source>
        <dbReference type="ARBA" id="ARBA00012180"/>
    </source>
</evidence>
<evidence type="ECO:0000313" key="12">
    <source>
        <dbReference type="EMBL" id="GAA5815492.1"/>
    </source>
</evidence>
<dbReference type="SUPFAM" id="SSF55658">
    <property type="entry name" value="L9 N-domain-like"/>
    <property type="match status" value="1"/>
</dbReference>
<evidence type="ECO:0000256" key="5">
    <source>
        <dbReference type="ARBA" id="ARBA00022722"/>
    </source>
</evidence>
<evidence type="ECO:0000256" key="9">
    <source>
        <dbReference type="ARBA" id="ARBA00022842"/>
    </source>
</evidence>
<dbReference type="Pfam" id="PF01693">
    <property type="entry name" value="Cauli_VI"/>
    <property type="match status" value="1"/>
</dbReference>
<dbReference type="InterPro" id="IPR009027">
    <property type="entry name" value="Ribosomal_bL9/RNase_H1_N"/>
</dbReference>
<name>A0ABP9Z8R1_9FUNG</name>
<dbReference type="InterPro" id="IPR050092">
    <property type="entry name" value="RNase_H"/>
</dbReference>
<keyword evidence="9 10" id="KW-0460">Magnesium</keyword>
<proteinExistence type="inferred from homology"/>
<organism evidence="12 13">
    <name type="scientific">Mucor flavus</name>
    <dbReference type="NCBI Taxonomy" id="439312"/>
    <lineage>
        <taxon>Eukaryota</taxon>
        <taxon>Fungi</taxon>
        <taxon>Fungi incertae sedis</taxon>
        <taxon>Mucoromycota</taxon>
        <taxon>Mucoromycotina</taxon>
        <taxon>Mucoromycetes</taxon>
        <taxon>Mucorales</taxon>
        <taxon>Mucorineae</taxon>
        <taxon>Mucoraceae</taxon>
        <taxon>Mucor</taxon>
    </lineage>
</organism>
<keyword evidence="7 10" id="KW-0255">Endonuclease</keyword>
<keyword evidence="8 10" id="KW-0378">Hydrolase</keyword>
<dbReference type="PANTHER" id="PTHR10642">
    <property type="entry name" value="RIBONUCLEASE H1"/>
    <property type="match status" value="1"/>
</dbReference>
<dbReference type="PROSITE" id="PS50879">
    <property type="entry name" value="RNASE_H_1"/>
    <property type="match status" value="1"/>
</dbReference>
<dbReference type="EMBL" id="BAABUK010000026">
    <property type="protein sequence ID" value="GAA5815492.1"/>
    <property type="molecule type" value="Genomic_DNA"/>
</dbReference>
<dbReference type="Proteomes" id="UP001473302">
    <property type="component" value="Unassembled WGS sequence"/>
</dbReference>
<evidence type="ECO:0000256" key="7">
    <source>
        <dbReference type="ARBA" id="ARBA00022759"/>
    </source>
</evidence>
<comment type="cofactor">
    <cofactor evidence="2 10">
        <name>Mg(2+)</name>
        <dbReference type="ChEBI" id="CHEBI:18420"/>
    </cofactor>
</comment>
<dbReference type="PANTHER" id="PTHR10642:SF26">
    <property type="entry name" value="RIBONUCLEASE H1"/>
    <property type="match status" value="1"/>
</dbReference>
<dbReference type="EC" id="3.1.26.4" evidence="4 10"/>
<dbReference type="InterPro" id="IPR002156">
    <property type="entry name" value="RNaseH_domain"/>
</dbReference>
<evidence type="ECO:0000256" key="2">
    <source>
        <dbReference type="ARBA" id="ARBA00001946"/>
    </source>
</evidence>
<accession>A0ABP9Z8R1</accession>
<dbReference type="InterPro" id="IPR017067">
    <property type="entry name" value="RNase_H1_euk"/>
</dbReference>
<dbReference type="InterPro" id="IPR011320">
    <property type="entry name" value="RNase_H1_N"/>
</dbReference>
<keyword evidence="13" id="KW-1185">Reference proteome</keyword>
<comment type="caution">
    <text evidence="12">The sequence shown here is derived from an EMBL/GenBank/DDBJ whole genome shotgun (WGS) entry which is preliminary data.</text>
</comment>
<gene>
    <name evidence="12" type="ORF">MFLAVUS_009004</name>
</gene>
<comment type="catalytic activity">
    <reaction evidence="1 10">
        <text>Endonucleolytic cleavage to 5'-phosphomonoester.</text>
        <dbReference type="EC" id="3.1.26.4"/>
    </reaction>
</comment>
<dbReference type="InterPro" id="IPR012337">
    <property type="entry name" value="RNaseH-like_sf"/>
</dbReference>
<keyword evidence="5 10" id="KW-0540">Nuclease</keyword>
<evidence type="ECO:0000256" key="1">
    <source>
        <dbReference type="ARBA" id="ARBA00000077"/>
    </source>
</evidence>
<dbReference type="PIRSF" id="PIRSF036852">
    <property type="entry name" value="Ribonuclease_H1_euk"/>
    <property type="match status" value="1"/>
</dbReference>
<evidence type="ECO:0000256" key="8">
    <source>
        <dbReference type="ARBA" id="ARBA00022801"/>
    </source>
</evidence>
<dbReference type="SUPFAM" id="SSF53098">
    <property type="entry name" value="Ribonuclease H-like"/>
    <property type="match status" value="1"/>
</dbReference>
<dbReference type="Pfam" id="PF00075">
    <property type="entry name" value="RNase_H"/>
    <property type="match status" value="1"/>
</dbReference>
<feature type="domain" description="RNase H type-1" evidence="11">
    <location>
        <begin position="103"/>
        <end position="251"/>
    </location>
</feature>
<dbReference type="InterPro" id="IPR036397">
    <property type="entry name" value="RNaseH_sf"/>
</dbReference>
<sequence length="268" mass="30327">MGPKLTGQKKTFFYAVRRGRNPGVYNSWDECRENTDGFQGAVFKKFPTEEEARMFAIESSPAYNPLPQGYDRVIPSVENKRKMNDELILPAKRSRIEAPLYERKKVTVVYTDGASSNNGKLHARAGYGVYWGDNDPRNASVRLDGDKQTNQRAEASAVNHALEQSQEGTELLEIMTDSMYVINAATIWSKKWVKNQWKSTGRNEVQNRDLFEHMLSLIQSRKGPVKFTYVPGHRGVEGNEKADQLAVAGAQLKDKPESINLRTVKKEV</sequence>
<evidence type="ECO:0000313" key="13">
    <source>
        <dbReference type="Proteomes" id="UP001473302"/>
    </source>
</evidence>
<comment type="similarity">
    <text evidence="3 10">Belongs to the RNase H family.</text>
</comment>
<dbReference type="CDD" id="cd09280">
    <property type="entry name" value="RNase_HI_eukaryote_like"/>
    <property type="match status" value="1"/>
</dbReference>
<dbReference type="Gene3D" id="3.30.420.10">
    <property type="entry name" value="Ribonuclease H-like superfamily/Ribonuclease H"/>
    <property type="match status" value="1"/>
</dbReference>
<evidence type="ECO:0000256" key="3">
    <source>
        <dbReference type="ARBA" id="ARBA00005300"/>
    </source>
</evidence>
<evidence type="ECO:0000256" key="10">
    <source>
        <dbReference type="PIRNR" id="PIRNR036852"/>
    </source>
</evidence>